<keyword evidence="2 6" id="KW-0812">Transmembrane</keyword>
<evidence type="ECO:0000256" key="2">
    <source>
        <dbReference type="ARBA" id="ARBA00022692"/>
    </source>
</evidence>
<name>A0ABU3QJ85_9ACTN</name>
<feature type="transmembrane region" description="Helical" evidence="6">
    <location>
        <begin position="177"/>
        <end position="195"/>
    </location>
</feature>
<accession>A0ABU3QJ85</accession>
<dbReference type="Pfam" id="PF25129">
    <property type="entry name" value="Pyr4-TMTC"/>
    <property type="match status" value="1"/>
</dbReference>
<feature type="transmembrane region" description="Helical" evidence="6">
    <location>
        <begin position="201"/>
        <end position="218"/>
    </location>
</feature>
<evidence type="ECO:0000256" key="4">
    <source>
        <dbReference type="ARBA" id="ARBA00023136"/>
    </source>
</evidence>
<feature type="transmembrane region" description="Helical" evidence="6">
    <location>
        <begin position="28"/>
        <end position="48"/>
    </location>
</feature>
<evidence type="ECO:0000256" key="1">
    <source>
        <dbReference type="ARBA" id="ARBA00004141"/>
    </source>
</evidence>
<dbReference type="Proteomes" id="UP001250181">
    <property type="component" value="Unassembled WGS sequence"/>
</dbReference>
<keyword evidence="4 6" id="KW-0472">Membrane</keyword>
<gene>
    <name evidence="7" type="ORF">RND61_10465</name>
</gene>
<feature type="region of interest" description="Disordered" evidence="5">
    <location>
        <begin position="244"/>
        <end position="284"/>
    </location>
</feature>
<dbReference type="PANTHER" id="PTHR42038">
    <property type="match status" value="1"/>
</dbReference>
<comment type="subcellular location">
    <subcellularLocation>
        <location evidence="1">Membrane</location>
        <topology evidence="1">Multi-pass membrane protein</topology>
    </subcellularLocation>
</comment>
<evidence type="ECO:0000256" key="6">
    <source>
        <dbReference type="SAM" id="Phobius"/>
    </source>
</evidence>
<dbReference type="PANTHER" id="PTHR42038:SF2">
    <property type="entry name" value="TERPENE CYCLASE AUSL"/>
    <property type="match status" value="1"/>
</dbReference>
<feature type="transmembrane region" description="Helical" evidence="6">
    <location>
        <begin position="144"/>
        <end position="165"/>
    </location>
</feature>
<protein>
    <submittedName>
        <fullName evidence="7">Uncharacterized protein</fullName>
    </submittedName>
</protein>
<proteinExistence type="predicted"/>
<reference evidence="7 8" key="1">
    <citation type="submission" date="2023-09" db="EMBL/GenBank/DDBJ databases">
        <title>Streptomyces sp. nov.: A antagonism against Alternaria gaisen Producing Streptochlin, Isolated from Tamarix root soil.</title>
        <authorList>
            <person name="Chen Y."/>
        </authorList>
    </citation>
    <scope>NUCLEOTIDE SEQUENCE [LARGE SCALE GENOMIC DNA]</scope>
    <source>
        <strain evidence="7 8">TRM76323</strain>
    </source>
</reference>
<evidence type="ECO:0000313" key="8">
    <source>
        <dbReference type="Proteomes" id="UP001250181"/>
    </source>
</evidence>
<dbReference type="RefSeq" id="WP_315877576.1">
    <property type="nucleotide sequence ID" value="NZ_JAWCTQ010000010.1"/>
</dbReference>
<comment type="caution">
    <text evidence="7">The sequence shown here is derived from an EMBL/GenBank/DDBJ whole genome shotgun (WGS) entry which is preliminary data.</text>
</comment>
<sequence>MIEFLPDALIPMSDPAPITIPEVHRERWLYWMCMGPAAVGWLAAYAFAIHRGLKDKRVGIPPLLVAVNFAWEFNLSIVLDQDTTQRHTNFYWALFNSLIIYQTLKWGWKDFPKLTKRQFRAAFVGMFVWASLMVVVGTNELGDIPGVYTGTVINIPLSAAFIYMLHNRGSSAGQSMHIAVAKAIGSLFAGITVYIEFPGHYLFFVLFPTIHVLDIIYIRMLHRRIRAEGHSPWAFNRPPVPDPYEAAPASAPAAPAGPDTPADRAATGAEAAADRPATGAEAAR</sequence>
<feature type="transmembrane region" description="Helical" evidence="6">
    <location>
        <begin position="120"/>
        <end position="138"/>
    </location>
</feature>
<organism evidence="7 8">
    <name type="scientific">Streptomyces tamarix</name>
    <dbReference type="NCBI Taxonomy" id="3078565"/>
    <lineage>
        <taxon>Bacteria</taxon>
        <taxon>Bacillati</taxon>
        <taxon>Actinomycetota</taxon>
        <taxon>Actinomycetes</taxon>
        <taxon>Kitasatosporales</taxon>
        <taxon>Streptomycetaceae</taxon>
        <taxon>Streptomyces</taxon>
    </lineage>
</organism>
<keyword evidence="8" id="KW-1185">Reference proteome</keyword>
<dbReference type="InterPro" id="IPR039020">
    <property type="entry name" value="PaxB-like"/>
</dbReference>
<evidence type="ECO:0000256" key="3">
    <source>
        <dbReference type="ARBA" id="ARBA00022989"/>
    </source>
</evidence>
<evidence type="ECO:0000256" key="5">
    <source>
        <dbReference type="SAM" id="MobiDB-lite"/>
    </source>
</evidence>
<dbReference type="EMBL" id="JAWCTQ010000010">
    <property type="protein sequence ID" value="MDT9682489.1"/>
    <property type="molecule type" value="Genomic_DNA"/>
</dbReference>
<evidence type="ECO:0000313" key="7">
    <source>
        <dbReference type="EMBL" id="MDT9682489.1"/>
    </source>
</evidence>
<keyword evidence="3 6" id="KW-1133">Transmembrane helix</keyword>